<dbReference type="EMBL" id="LLXI01000724">
    <property type="protein sequence ID" value="PKY49274.1"/>
    <property type="molecule type" value="Genomic_DNA"/>
</dbReference>
<evidence type="ECO:0000313" key="5">
    <source>
        <dbReference type="Proteomes" id="UP000234323"/>
    </source>
</evidence>
<name>A0A2I1GRV1_9GLOM</name>
<evidence type="ECO:0000313" key="4">
    <source>
        <dbReference type="EMBL" id="PKY49274.1"/>
    </source>
</evidence>
<dbReference type="VEuPathDB" id="FungiDB:RhiirFUN_008732"/>
<keyword evidence="2" id="KW-0677">Repeat</keyword>
<dbReference type="GO" id="GO:0005794">
    <property type="term" value="C:Golgi apparatus"/>
    <property type="evidence" value="ECO:0007669"/>
    <property type="project" value="TreeGrafter"/>
</dbReference>
<keyword evidence="3" id="KW-0472">Membrane</keyword>
<dbReference type="Pfam" id="PF24681">
    <property type="entry name" value="Kelch_KLHDC2_KLHL20_DRC7"/>
    <property type="match status" value="1"/>
</dbReference>
<reference evidence="4 5" key="1">
    <citation type="submission" date="2015-10" db="EMBL/GenBank/DDBJ databases">
        <title>Genome analyses suggest a sexual origin of heterokaryosis in a supposedly ancient asexual fungus.</title>
        <authorList>
            <person name="Ropars J."/>
            <person name="Sedzielewska K."/>
            <person name="Noel J."/>
            <person name="Charron P."/>
            <person name="Farinelli L."/>
            <person name="Marton T."/>
            <person name="Kruger M."/>
            <person name="Pelin A."/>
            <person name="Brachmann A."/>
            <person name="Corradi N."/>
        </authorList>
    </citation>
    <scope>NUCLEOTIDE SEQUENCE [LARGE SCALE GENOMIC DNA]</scope>
    <source>
        <strain evidence="4 5">A4</strain>
    </source>
</reference>
<sequence>MYMHVKFTFVHINENNEKGNLKMKDVQLIVYQNPLFIYGQEYIPGSRIKHTAVFVKPELKIYYIGGNNPDNLEQNPESDIFYLDIINTTKNFFSSWVNLKSQGVKLPHTFSHTANIGGANQDSVYIIGGAHWNANNTNFLYRFDTKTNELSVPVIEGKAPQSRIEMNSVSNEGKIYIFGGRTYTLNESVSIYVNQFDILDTINLNWQVGSLVNSPVALSGYTATLVNGIIYYIGGRSQQYVFSPMTEIFTYDIVGNKWSLKKATTADIETMPGSRTGHSAVSFDGKIFVYGGSYFNGDTSYDMPAKKTFVMLDTVNLVWSIPPLNDTNVPELAYHTATLLADTSSMILTFGNLMSVPIRSDNLIYLFYLDDPNFRWYKITPPPILLPKPSDTSSTSTPTETSSPDKLVIVSVSVGLVAVVLTICVVYYRYKKGKS</sequence>
<dbReference type="InterPro" id="IPR051568">
    <property type="entry name" value="LZTR1/Attractin"/>
</dbReference>
<dbReference type="AlphaFoldDB" id="A0A2I1GRV1"/>
<evidence type="ECO:0000256" key="1">
    <source>
        <dbReference type="ARBA" id="ARBA00022441"/>
    </source>
</evidence>
<keyword evidence="1" id="KW-0880">Kelch repeat</keyword>
<organism evidence="4 5">
    <name type="scientific">Rhizophagus irregularis</name>
    <dbReference type="NCBI Taxonomy" id="588596"/>
    <lineage>
        <taxon>Eukaryota</taxon>
        <taxon>Fungi</taxon>
        <taxon>Fungi incertae sedis</taxon>
        <taxon>Mucoromycota</taxon>
        <taxon>Glomeromycotina</taxon>
        <taxon>Glomeromycetes</taxon>
        <taxon>Glomerales</taxon>
        <taxon>Glomeraceae</taxon>
        <taxon>Rhizophagus</taxon>
    </lineage>
</organism>
<evidence type="ECO:0000256" key="3">
    <source>
        <dbReference type="SAM" id="Phobius"/>
    </source>
</evidence>
<evidence type="ECO:0000256" key="2">
    <source>
        <dbReference type="ARBA" id="ARBA00022737"/>
    </source>
</evidence>
<keyword evidence="5" id="KW-1185">Reference proteome</keyword>
<dbReference type="InterPro" id="IPR015915">
    <property type="entry name" value="Kelch-typ_b-propeller"/>
</dbReference>
<comment type="caution">
    <text evidence="4">The sequence shown here is derived from an EMBL/GenBank/DDBJ whole genome shotgun (WGS) entry which is preliminary data.</text>
</comment>
<keyword evidence="3" id="KW-1133">Transmembrane helix</keyword>
<feature type="transmembrane region" description="Helical" evidence="3">
    <location>
        <begin position="407"/>
        <end position="428"/>
    </location>
</feature>
<dbReference type="SUPFAM" id="SSF117281">
    <property type="entry name" value="Kelch motif"/>
    <property type="match status" value="1"/>
</dbReference>
<dbReference type="VEuPathDB" id="FungiDB:FUN_011956"/>
<dbReference type="Proteomes" id="UP000234323">
    <property type="component" value="Unassembled WGS sequence"/>
</dbReference>
<dbReference type="PANTHER" id="PTHR46376:SF1">
    <property type="entry name" value="LEUCINE-ZIPPER-LIKE TRANSCRIPTIONAL REGULATOR 1"/>
    <property type="match status" value="1"/>
</dbReference>
<proteinExistence type="predicted"/>
<dbReference type="Gene3D" id="2.120.10.80">
    <property type="entry name" value="Kelch-type beta propeller"/>
    <property type="match status" value="2"/>
</dbReference>
<dbReference type="VEuPathDB" id="FungiDB:RhiirA1_458176"/>
<gene>
    <name evidence="4" type="ORF">RhiirA4_465187</name>
</gene>
<dbReference type="PANTHER" id="PTHR46376">
    <property type="entry name" value="LEUCINE-ZIPPER-LIKE TRANSCRIPTIONAL REGULATOR 1"/>
    <property type="match status" value="1"/>
</dbReference>
<keyword evidence="3" id="KW-0812">Transmembrane</keyword>
<protein>
    <submittedName>
        <fullName evidence="4">Galactose oxidase</fullName>
    </submittedName>
</protein>
<accession>A0A2I1GRV1</accession>